<evidence type="ECO:0000256" key="1">
    <source>
        <dbReference type="SAM" id="SignalP"/>
    </source>
</evidence>
<reference evidence="2 3" key="1">
    <citation type="submission" date="2021-03" db="EMBL/GenBank/DDBJ databases">
        <title>Succinivibrio sp. nov. isolated from feces of cow.</title>
        <authorList>
            <person name="Choi J.-Y."/>
        </authorList>
    </citation>
    <scope>NUCLEOTIDE SEQUENCE [LARGE SCALE GENOMIC DNA]</scope>
    <source>
        <strain evidence="2 3">AGMB01872</strain>
    </source>
</reference>
<organism evidence="2 3">
    <name type="scientific">Succinivibrio faecicola</name>
    <dbReference type="NCBI Taxonomy" id="2820300"/>
    <lineage>
        <taxon>Bacteria</taxon>
        <taxon>Pseudomonadati</taxon>
        <taxon>Pseudomonadota</taxon>
        <taxon>Gammaproteobacteria</taxon>
        <taxon>Aeromonadales</taxon>
        <taxon>Succinivibrionaceae</taxon>
        <taxon>Succinivibrio</taxon>
    </lineage>
</organism>
<comment type="caution">
    <text evidence="2">The sequence shown here is derived from an EMBL/GenBank/DDBJ whole genome shotgun (WGS) entry which is preliminary data.</text>
</comment>
<feature type="signal peptide" evidence="1">
    <location>
        <begin position="1"/>
        <end position="20"/>
    </location>
</feature>
<protein>
    <submittedName>
        <fullName evidence="2">Uncharacterized protein</fullName>
    </submittedName>
</protein>
<name>A0ABS7DH96_9GAMM</name>
<proteinExistence type="predicted"/>
<dbReference type="RefSeq" id="WP_219937896.1">
    <property type="nucleotide sequence ID" value="NZ_JAGFNY010000025.1"/>
</dbReference>
<feature type="chain" id="PRO_5045129080" evidence="1">
    <location>
        <begin position="21"/>
        <end position="136"/>
    </location>
</feature>
<gene>
    <name evidence="2" type="ORF">J5V48_07175</name>
</gene>
<keyword evidence="1" id="KW-0732">Signal</keyword>
<evidence type="ECO:0000313" key="2">
    <source>
        <dbReference type="EMBL" id="MBW7570672.1"/>
    </source>
</evidence>
<evidence type="ECO:0000313" key="3">
    <source>
        <dbReference type="Proteomes" id="UP000731465"/>
    </source>
</evidence>
<dbReference type="Proteomes" id="UP000731465">
    <property type="component" value="Unassembled WGS sequence"/>
</dbReference>
<dbReference type="EMBL" id="JAGFNY010000025">
    <property type="protein sequence ID" value="MBW7570672.1"/>
    <property type="molecule type" value="Genomic_DNA"/>
</dbReference>
<accession>A0ABS7DH96</accession>
<sequence length="136" mass="15566">MKHFKYLILFIFLYCSSSFAFTDNYLCNLNDKLKNKSSEKILDVGIRKVFSDKVEIYIIGFGAPVKAKFNGVPLESNRILKRRTIKCSNGNIGQIRIYDLRNIDEVGYFSIESSTKSAGTYIEVGPEKKVFDITKE</sequence>
<keyword evidence="3" id="KW-1185">Reference proteome</keyword>